<dbReference type="InterPro" id="IPR032508">
    <property type="entry name" value="FecR_C"/>
</dbReference>
<dbReference type="Pfam" id="PF04773">
    <property type="entry name" value="FecR"/>
    <property type="match status" value="1"/>
</dbReference>
<gene>
    <name evidence="4" type="ORF">ICJ83_14705</name>
</gene>
<keyword evidence="1" id="KW-0472">Membrane</keyword>
<comment type="caution">
    <text evidence="4">The sequence shown here is derived from an EMBL/GenBank/DDBJ whole genome shotgun (WGS) entry which is preliminary data.</text>
</comment>
<sequence>MKKIIAKYINNEASKEDCDLLEEWLKDDNNKRKFKEYLRINYLTKADYEFKGLTSQNDSRLEESDVKVFNINYKTFFKYAAAACIIAFVSYGLFTNQFDFNQKKNNIANQERVISPGTNKATLTLQDGTEVYLDKENAYENSYVKGSEKELVYQSAVTEKNDVIQYNYLTIPRGGQFSLVLSDGTKVWLNSDSKLKYPVKFIKGESRQVELVYGEAYFDVTHSSDHGGADFKVYTEGQEVEVLGTEFNVKAYPEEANIYTTLLEGSVALHTMNEKHETLLPGQQSILNKSTHSILVSNVETFYEVAWKKGVFSFKNKSLIDIMQVLSRWYDVDVVFQDKNLEKVLFTGQISKDQDIDNILSLIQNTNFIHAYEIENNKIILKN</sequence>
<dbReference type="GO" id="GO:0016989">
    <property type="term" value="F:sigma factor antagonist activity"/>
    <property type="evidence" value="ECO:0007669"/>
    <property type="project" value="TreeGrafter"/>
</dbReference>
<dbReference type="Proteomes" id="UP000600588">
    <property type="component" value="Unassembled WGS sequence"/>
</dbReference>
<keyword evidence="5" id="KW-1185">Reference proteome</keyword>
<feature type="domain" description="Protein FecR C-terminal" evidence="3">
    <location>
        <begin position="312"/>
        <end position="381"/>
    </location>
</feature>
<dbReference type="EMBL" id="JACVXB010000008">
    <property type="protein sequence ID" value="MBD0833383.1"/>
    <property type="molecule type" value="Genomic_DNA"/>
</dbReference>
<dbReference type="Gene3D" id="2.60.120.1440">
    <property type="match status" value="1"/>
</dbReference>
<dbReference type="InterPro" id="IPR006860">
    <property type="entry name" value="FecR"/>
</dbReference>
<evidence type="ECO:0000313" key="4">
    <source>
        <dbReference type="EMBL" id="MBD0833383.1"/>
    </source>
</evidence>
<keyword evidence="1" id="KW-1133">Transmembrane helix</keyword>
<organism evidence="4 5">
    <name type="scientific">Aestuariibaculum sediminum</name>
    <dbReference type="NCBI Taxonomy" id="2770637"/>
    <lineage>
        <taxon>Bacteria</taxon>
        <taxon>Pseudomonadati</taxon>
        <taxon>Bacteroidota</taxon>
        <taxon>Flavobacteriia</taxon>
        <taxon>Flavobacteriales</taxon>
        <taxon>Flavobacteriaceae</taxon>
    </lineage>
</organism>
<dbReference type="AlphaFoldDB" id="A0A8J6U8S4"/>
<evidence type="ECO:0000259" key="2">
    <source>
        <dbReference type="Pfam" id="PF04773"/>
    </source>
</evidence>
<keyword evidence="1" id="KW-0812">Transmembrane</keyword>
<proteinExistence type="predicted"/>
<dbReference type="PANTHER" id="PTHR30273:SF2">
    <property type="entry name" value="PROTEIN FECR"/>
    <property type="match status" value="1"/>
</dbReference>
<reference evidence="4 5" key="1">
    <citation type="submission" date="2020-09" db="EMBL/GenBank/DDBJ databases">
        <title>TT11 complete genome.</title>
        <authorList>
            <person name="Wu Z."/>
        </authorList>
    </citation>
    <scope>NUCLEOTIDE SEQUENCE [LARGE SCALE GENOMIC DNA]</scope>
    <source>
        <strain evidence="4 5">TT11</strain>
    </source>
</reference>
<evidence type="ECO:0000256" key="1">
    <source>
        <dbReference type="SAM" id="Phobius"/>
    </source>
</evidence>
<dbReference type="RefSeq" id="WP_188231168.1">
    <property type="nucleotide sequence ID" value="NZ_JACVXB010000008.1"/>
</dbReference>
<protein>
    <submittedName>
        <fullName evidence="4">FecR family protein</fullName>
    </submittedName>
</protein>
<accession>A0A8J6U8S4</accession>
<feature type="transmembrane region" description="Helical" evidence="1">
    <location>
        <begin position="76"/>
        <end position="94"/>
    </location>
</feature>
<dbReference type="InterPro" id="IPR012373">
    <property type="entry name" value="Ferrdict_sens_TM"/>
</dbReference>
<dbReference type="PIRSF" id="PIRSF018266">
    <property type="entry name" value="FecR"/>
    <property type="match status" value="1"/>
</dbReference>
<dbReference type="Gene3D" id="3.55.50.30">
    <property type="match status" value="1"/>
</dbReference>
<name>A0A8J6U8S4_9FLAO</name>
<evidence type="ECO:0000313" key="5">
    <source>
        <dbReference type="Proteomes" id="UP000600588"/>
    </source>
</evidence>
<feature type="domain" description="FecR protein" evidence="2">
    <location>
        <begin position="172"/>
        <end position="267"/>
    </location>
</feature>
<evidence type="ECO:0000259" key="3">
    <source>
        <dbReference type="Pfam" id="PF16344"/>
    </source>
</evidence>
<dbReference type="PANTHER" id="PTHR30273">
    <property type="entry name" value="PERIPLASMIC SIGNAL SENSOR AND SIGMA FACTOR ACTIVATOR FECR-RELATED"/>
    <property type="match status" value="1"/>
</dbReference>
<dbReference type="Pfam" id="PF16344">
    <property type="entry name" value="FecR_C"/>
    <property type="match status" value="1"/>
</dbReference>